<sequence length="162" mass="17815">MLGLGAFVAGLVGPWPWLAGVAGPVTAALVLITATRRGPQPPPPPPQPHPLGAADAVRLVREWREDLGADHPARSRADEVCELADTVELLILRREHVIAGIEEAAAREAMARDLSLDIAYLTRFLDSFYVSRGIAPTRTVHWDELRERFNRVHGMLHNDPDL</sequence>
<name>A0A0S4QP54_9ACTN</name>
<keyword evidence="2" id="KW-1185">Reference proteome</keyword>
<dbReference type="EMBL" id="FAOZ01000012">
    <property type="protein sequence ID" value="CUU57392.1"/>
    <property type="molecule type" value="Genomic_DNA"/>
</dbReference>
<dbReference type="Proteomes" id="UP000198802">
    <property type="component" value="Unassembled WGS sequence"/>
</dbReference>
<proteinExistence type="predicted"/>
<evidence type="ECO:0000313" key="2">
    <source>
        <dbReference type="Proteomes" id="UP000198802"/>
    </source>
</evidence>
<organism evidence="1 2">
    <name type="scientific">Parafrankia irregularis</name>
    <dbReference type="NCBI Taxonomy" id="795642"/>
    <lineage>
        <taxon>Bacteria</taxon>
        <taxon>Bacillati</taxon>
        <taxon>Actinomycetota</taxon>
        <taxon>Actinomycetes</taxon>
        <taxon>Frankiales</taxon>
        <taxon>Frankiaceae</taxon>
        <taxon>Parafrankia</taxon>
    </lineage>
</organism>
<dbReference type="AlphaFoldDB" id="A0A0S4QP54"/>
<protein>
    <submittedName>
        <fullName evidence="1">Uncharacterized protein</fullName>
    </submittedName>
</protein>
<evidence type="ECO:0000313" key="1">
    <source>
        <dbReference type="EMBL" id="CUU57392.1"/>
    </source>
</evidence>
<gene>
    <name evidence="1" type="ORF">Ga0074812_11252</name>
</gene>
<accession>A0A0S4QP54</accession>
<reference evidence="2" key="1">
    <citation type="submission" date="2015-11" db="EMBL/GenBank/DDBJ databases">
        <authorList>
            <person name="Varghese N."/>
        </authorList>
    </citation>
    <scope>NUCLEOTIDE SEQUENCE [LARGE SCALE GENOMIC DNA]</scope>
    <source>
        <strain evidence="2">DSM 45899</strain>
    </source>
</reference>